<dbReference type="PANTHER" id="PTHR46033:SF8">
    <property type="entry name" value="PROTEIN MAINTENANCE OF MERISTEMS-LIKE"/>
    <property type="match status" value="1"/>
</dbReference>
<evidence type="ECO:0000259" key="1">
    <source>
        <dbReference type="Pfam" id="PF10536"/>
    </source>
</evidence>
<evidence type="ECO:0000313" key="2">
    <source>
        <dbReference type="EMBL" id="RYR65944.1"/>
    </source>
</evidence>
<dbReference type="AlphaFoldDB" id="A0A445DRY5"/>
<protein>
    <recommendedName>
        <fullName evidence="1">Aminotransferase-like plant mobile domain-containing protein</fullName>
    </recommendedName>
</protein>
<dbReference type="EMBL" id="SDMP01000003">
    <property type="protein sequence ID" value="RYR65944.1"/>
    <property type="molecule type" value="Genomic_DNA"/>
</dbReference>
<dbReference type="STRING" id="3818.A0A445DRY5"/>
<comment type="caution">
    <text evidence="2">The sequence shown here is derived from an EMBL/GenBank/DDBJ whole genome shotgun (WGS) entry which is preliminary data.</text>
</comment>
<organism evidence="2 3">
    <name type="scientific">Arachis hypogaea</name>
    <name type="common">Peanut</name>
    <dbReference type="NCBI Taxonomy" id="3818"/>
    <lineage>
        <taxon>Eukaryota</taxon>
        <taxon>Viridiplantae</taxon>
        <taxon>Streptophyta</taxon>
        <taxon>Embryophyta</taxon>
        <taxon>Tracheophyta</taxon>
        <taxon>Spermatophyta</taxon>
        <taxon>Magnoliopsida</taxon>
        <taxon>eudicotyledons</taxon>
        <taxon>Gunneridae</taxon>
        <taxon>Pentapetalae</taxon>
        <taxon>rosids</taxon>
        <taxon>fabids</taxon>
        <taxon>Fabales</taxon>
        <taxon>Fabaceae</taxon>
        <taxon>Papilionoideae</taxon>
        <taxon>50 kb inversion clade</taxon>
        <taxon>dalbergioids sensu lato</taxon>
        <taxon>Dalbergieae</taxon>
        <taxon>Pterocarpus clade</taxon>
        <taxon>Arachis</taxon>
    </lineage>
</organism>
<dbReference type="GO" id="GO:0010073">
    <property type="term" value="P:meristem maintenance"/>
    <property type="evidence" value="ECO:0007669"/>
    <property type="project" value="InterPro"/>
</dbReference>
<evidence type="ECO:0000313" key="3">
    <source>
        <dbReference type="Proteomes" id="UP000289738"/>
    </source>
</evidence>
<name>A0A445DRY5_ARAHY</name>
<dbReference type="Pfam" id="PF10536">
    <property type="entry name" value="PMD"/>
    <property type="match status" value="1"/>
</dbReference>
<dbReference type="Proteomes" id="UP000289738">
    <property type="component" value="Chromosome A03"/>
</dbReference>
<keyword evidence="3" id="KW-1185">Reference proteome</keyword>
<dbReference type="InterPro" id="IPR044824">
    <property type="entry name" value="MAIN-like"/>
</dbReference>
<dbReference type="InterPro" id="IPR019557">
    <property type="entry name" value="AminoTfrase-like_pln_mobile"/>
</dbReference>
<reference evidence="2 3" key="1">
    <citation type="submission" date="2019-01" db="EMBL/GenBank/DDBJ databases">
        <title>Sequencing of cultivated peanut Arachis hypogaea provides insights into genome evolution and oil improvement.</title>
        <authorList>
            <person name="Chen X."/>
        </authorList>
    </citation>
    <scope>NUCLEOTIDE SEQUENCE [LARGE SCALE GENOMIC DNA]</scope>
    <source>
        <strain evidence="3">cv. Fuhuasheng</strain>
        <tissue evidence="2">Leaves</tissue>
    </source>
</reference>
<sequence>MAEACSLYRLNGIAHVAGSINEECWFFYMFGFFYHMLQLTRCIYSFRRQQNMPLHDRIIPYMERAGLYHLARLNASAFIERWRPETYTFHMPFGECTITLQDVAYQLGLLVDGLPVSRCLKDFEKRQTGVGELFGGLPPQNKVKQYTIHFTWFHERFTVLPNDATEETVRIYARAYIMMLLSTQLFGDKSGNRVHIWWLSFVARLDDMVSYSWGSAALAWLYRCMCRVANRTVTCNSPDHPLARYCPLWHTRPHGFAFDDRDDSRSPHIHSSKCIMLGRAARIQHIFLPISFQVSHLLATSDHKEERVVQRRLALDRLGDRDIVWEPYASLDVMAVVHLEILTEEHNRLWCACTCLIYFAVIEWHQVDRVLSQLGGVQYELELTSNIDWLRAKDGRGGDRWFRSYNQVWHLSWQKKVDAVLSIPRVLDPRPSTNFLRLWCRVAHRLLSPDSLIADPRAEEISQDVVQRGSSQAPSRVPMLDVPDNRRVERRQRIGTRATDCEWRWLDDMI</sequence>
<feature type="domain" description="Aminotransferase-like plant mobile" evidence="1">
    <location>
        <begin position="76"/>
        <end position="439"/>
    </location>
</feature>
<proteinExistence type="predicted"/>
<dbReference type="PANTHER" id="PTHR46033">
    <property type="entry name" value="PROTEIN MAIN-LIKE 2"/>
    <property type="match status" value="1"/>
</dbReference>
<accession>A0A445DRY5</accession>
<gene>
    <name evidence="2" type="ORF">Ahy_A03g011869</name>
</gene>